<proteinExistence type="inferred from homology"/>
<keyword evidence="2" id="KW-0143">Chaperone</keyword>
<reference evidence="5" key="1">
    <citation type="submission" date="2019-12" db="UniProtKB">
        <authorList>
            <consortium name="WormBaseParasite"/>
        </authorList>
    </citation>
    <scope>IDENTIFICATION</scope>
</reference>
<evidence type="ECO:0000256" key="1">
    <source>
        <dbReference type="ARBA" id="ARBA00008848"/>
    </source>
</evidence>
<dbReference type="GO" id="GO:0007023">
    <property type="term" value="P:post-chaperonin tubulin folding pathway"/>
    <property type="evidence" value="ECO:0007669"/>
    <property type="project" value="InterPro"/>
</dbReference>
<dbReference type="InterPro" id="IPR006599">
    <property type="entry name" value="CARP_motif"/>
</dbReference>
<dbReference type="InterPro" id="IPR027684">
    <property type="entry name" value="TBCC"/>
</dbReference>
<dbReference type="STRING" id="70415.A0A5S6Q909"/>
<sequence>MTEAFEKQFYAARDQLANDVEQAAKGKGAEDKVLLADVHRRLQDMRIMIQESAPTISKYELAKARTAVVYLEKLIHTKLLKDAKLVFNTVDFDQVEQKSHQTEEPKKLDEVESAASILAKHSYKADGPASISDRSNEELLLDNLKINHVVKLTKLNQCHVRVVSVVGAATFKELTDCTIICCPVVSSFSVTKCERCTFVAACQQLRIHDSTSCQFYVHVTTCGTVEGCSKIGIAPYEVTMKNKDERFAEAGLDMHTNNWTDIKDFNNPFCVGQSPSWFVIDEAAREKFTLD</sequence>
<protein>
    <submittedName>
        <fullName evidence="5">C-CAP/cofactor C-like domain-containing protein</fullName>
    </submittedName>
</protein>
<dbReference type="PROSITE" id="PS51329">
    <property type="entry name" value="C_CAP_COFACTOR_C"/>
    <property type="match status" value="1"/>
</dbReference>
<organism evidence="4 5">
    <name type="scientific">Trichuris muris</name>
    <name type="common">Mouse whipworm</name>
    <dbReference type="NCBI Taxonomy" id="70415"/>
    <lineage>
        <taxon>Eukaryota</taxon>
        <taxon>Metazoa</taxon>
        <taxon>Ecdysozoa</taxon>
        <taxon>Nematoda</taxon>
        <taxon>Enoplea</taxon>
        <taxon>Dorylaimia</taxon>
        <taxon>Trichinellida</taxon>
        <taxon>Trichuridae</taxon>
        <taxon>Trichuris</taxon>
    </lineage>
</organism>
<dbReference type="Proteomes" id="UP000046395">
    <property type="component" value="Unassembled WGS sequence"/>
</dbReference>
<dbReference type="GO" id="GO:0005737">
    <property type="term" value="C:cytoplasm"/>
    <property type="evidence" value="ECO:0007669"/>
    <property type="project" value="TreeGrafter"/>
</dbReference>
<dbReference type="GO" id="GO:0007021">
    <property type="term" value="P:tubulin complex assembly"/>
    <property type="evidence" value="ECO:0007669"/>
    <property type="project" value="TreeGrafter"/>
</dbReference>
<dbReference type="InterPro" id="IPR016098">
    <property type="entry name" value="CAP/MinC_C"/>
</dbReference>
<name>A0A5S6Q909_TRIMR</name>
<dbReference type="InterPro" id="IPR012945">
    <property type="entry name" value="Tubulin-bd_cofactor_C_dom"/>
</dbReference>
<evidence type="ECO:0000256" key="2">
    <source>
        <dbReference type="ARBA" id="ARBA00023186"/>
    </source>
</evidence>
<dbReference type="SMART" id="SM00673">
    <property type="entry name" value="CARP"/>
    <property type="match status" value="2"/>
</dbReference>
<evidence type="ECO:0000313" key="4">
    <source>
        <dbReference type="Proteomes" id="UP000046395"/>
    </source>
</evidence>
<dbReference type="InterPro" id="IPR017901">
    <property type="entry name" value="C-CAP_CF_C-like"/>
</dbReference>
<dbReference type="PANTHER" id="PTHR15139">
    <property type="entry name" value="TUBULIN FOLDING COFACTOR C"/>
    <property type="match status" value="1"/>
</dbReference>
<keyword evidence="4" id="KW-1185">Reference proteome</keyword>
<dbReference type="Gene3D" id="2.160.20.70">
    <property type="match status" value="1"/>
</dbReference>
<evidence type="ECO:0000259" key="3">
    <source>
        <dbReference type="PROSITE" id="PS51329"/>
    </source>
</evidence>
<dbReference type="WBParaSite" id="TMUE_1000003447.1">
    <property type="protein sequence ID" value="TMUE_1000003447.1"/>
    <property type="gene ID" value="WBGene00285228"/>
</dbReference>
<dbReference type="InterPro" id="IPR036223">
    <property type="entry name" value="CAP_C_sf"/>
</dbReference>
<feature type="domain" description="C-CAP/cofactor C-like" evidence="3">
    <location>
        <begin position="105"/>
        <end position="252"/>
    </location>
</feature>
<dbReference type="SUPFAM" id="SSF69340">
    <property type="entry name" value="C-terminal domain of adenylylcyclase associated protein"/>
    <property type="match status" value="1"/>
</dbReference>
<dbReference type="AlphaFoldDB" id="A0A5S6Q909"/>
<dbReference type="Pfam" id="PF07986">
    <property type="entry name" value="TBCC"/>
    <property type="match status" value="1"/>
</dbReference>
<comment type="similarity">
    <text evidence="1">Belongs to the TBCC family.</text>
</comment>
<accession>A0A5S6Q909</accession>
<evidence type="ECO:0000313" key="5">
    <source>
        <dbReference type="WBParaSite" id="TMUE_1000003447.1"/>
    </source>
</evidence>
<dbReference type="PANTHER" id="PTHR15139:SF0">
    <property type="entry name" value="TUBULIN-SPECIFIC CHAPERONE C"/>
    <property type="match status" value="1"/>
</dbReference>